<dbReference type="Gene3D" id="3.10.28.20">
    <property type="entry name" value="Acetamidase/Formamidase-like domains"/>
    <property type="match status" value="1"/>
</dbReference>
<evidence type="ECO:0000313" key="1">
    <source>
        <dbReference type="EMBL" id="SVB04776.1"/>
    </source>
</evidence>
<gene>
    <name evidence="1" type="ORF">METZ01_LOCUS157630</name>
</gene>
<evidence type="ECO:0008006" key="2">
    <source>
        <dbReference type="Google" id="ProtNLM"/>
    </source>
</evidence>
<name>A0A382ATB7_9ZZZZ</name>
<sequence>MLNFCLSIFLLFSNQILAQSSREPSWVSQRQKQIRGYYVGFGSASTIGLSETEYKQKANESAFLEISNQISVNIYGVSKSILYEDGKTFNNRAEFESQSSSIAELEGLELEDNYKSTNRYYVLWKLSKKKHEKNIAKYAELAEEYYKNANISILNPVEELGYLVKGYESTLRAHGKVITVKTPEGNKVLNTYFPSRIEQIISKVNTTAINTAQSGKTGSALPAPLIFRAAYSDLISQTLIGLPVRFFAIEGEMQFQELKMTDSNGECFTTVTEIVSDLPLQKITAQIDLSSFKINSGRNVFLDKKLDEISSLRSKTYAMNVTALAAERIAVKILAQEGLPFGEDNFINEKFIAELKKLTNYTVIERALMEDVLKENEFNAEECSTEECQVMIGKILAV</sequence>
<reference evidence="1" key="1">
    <citation type="submission" date="2018-05" db="EMBL/GenBank/DDBJ databases">
        <authorList>
            <person name="Lanie J.A."/>
            <person name="Ng W.-L."/>
            <person name="Kazmierczak K.M."/>
            <person name="Andrzejewski T.M."/>
            <person name="Davidsen T.M."/>
            <person name="Wayne K.J."/>
            <person name="Tettelin H."/>
            <person name="Glass J.I."/>
            <person name="Rusch D."/>
            <person name="Podicherti R."/>
            <person name="Tsui H.-C.T."/>
            <person name="Winkler M.E."/>
        </authorList>
    </citation>
    <scope>NUCLEOTIDE SEQUENCE</scope>
</reference>
<protein>
    <recommendedName>
        <fullName evidence="2">LPP20 lipoprotein</fullName>
    </recommendedName>
</protein>
<dbReference type="EMBL" id="UINC01026757">
    <property type="protein sequence ID" value="SVB04776.1"/>
    <property type="molecule type" value="Genomic_DNA"/>
</dbReference>
<accession>A0A382ATB7</accession>
<dbReference type="AlphaFoldDB" id="A0A382ATB7"/>
<feature type="non-terminal residue" evidence="1">
    <location>
        <position position="398"/>
    </location>
</feature>
<proteinExistence type="predicted"/>
<organism evidence="1">
    <name type="scientific">marine metagenome</name>
    <dbReference type="NCBI Taxonomy" id="408172"/>
    <lineage>
        <taxon>unclassified sequences</taxon>
        <taxon>metagenomes</taxon>
        <taxon>ecological metagenomes</taxon>
    </lineage>
</organism>